<dbReference type="SUPFAM" id="SSF47986">
    <property type="entry name" value="DEATH domain"/>
    <property type="match status" value="1"/>
</dbReference>
<dbReference type="PANTHER" id="PTHR48169:SF7">
    <property type="entry name" value="CASPASE 10"/>
    <property type="match status" value="1"/>
</dbReference>
<dbReference type="InterPro" id="IPR001875">
    <property type="entry name" value="DED_dom"/>
</dbReference>
<feature type="domain" description="Death" evidence="3">
    <location>
        <begin position="130"/>
        <end position="213"/>
    </location>
</feature>
<dbReference type="OrthoDB" id="100767at2759"/>
<proteinExistence type="predicted"/>
<organism evidence="5 6">
    <name type="scientific">Branchiostoma belcheri</name>
    <name type="common">Amphioxus</name>
    <dbReference type="NCBI Taxonomy" id="7741"/>
    <lineage>
        <taxon>Eukaryota</taxon>
        <taxon>Metazoa</taxon>
        <taxon>Chordata</taxon>
        <taxon>Cephalochordata</taxon>
        <taxon>Leptocardii</taxon>
        <taxon>Amphioxiformes</taxon>
        <taxon>Branchiostomatidae</taxon>
        <taxon>Branchiostoma</taxon>
    </lineage>
</organism>
<dbReference type="Proteomes" id="UP000515135">
    <property type="component" value="Unplaced"/>
</dbReference>
<dbReference type="SMART" id="SM00031">
    <property type="entry name" value="DED"/>
    <property type="match status" value="1"/>
</dbReference>
<reference evidence="6" key="1">
    <citation type="submission" date="2025-08" db="UniProtKB">
        <authorList>
            <consortium name="RefSeq"/>
        </authorList>
    </citation>
    <scope>IDENTIFICATION</scope>
    <source>
        <tissue evidence="6">Gonad</tissue>
    </source>
</reference>
<gene>
    <name evidence="6" type="primary">LOC109466708</name>
</gene>
<dbReference type="CDD" id="cd08336">
    <property type="entry name" value="DED_FADD"/>
    <property type="match status" value="1"/>
</dbReference>
<evidence type="ECO:0000313" key="5">
    <source>
        <dbReference type="Proteomes" id="UP000515135"/>
    </source>
</evidence>
<dbReference type="GeneID" id="109466708"/>
<evidence type="ECO:0000259" key="4">
    <source>
        <dbReference type="PROSITE" id="PS50168"/>
    </source>
</evidence>
<evidence type="ECO:0000313" key="6">
    <source>
        <dbReference type="RefSeq" id="XP_019620022.1"/>
    </source>
</evidence>
<dbReference type="GO" id="GO:0006915">
    <property type="term" value="P:apoptotic process"/>
    <property type="evidence" value="ECO:0007669"/>
    <property type="project" value="UniProtKB-KW"/>
</dbReference>
<dbReference type="Pfam" id="PF00531">
    <property type="entry name" value="Death"/>
    <property type="match status" value="1"/>
</dbReference>
<protein>
    <submittedName>
        <fullName evidence="6">FAS-associated death domain protein-like isoform X1</fullName>
    </submittedName>
</protein>
<dbReference type="Gene3D" id="1.10.533.10">
    <property type="entry name" value="Death Domain, Fas"/>
    <property type="match status" value="2"/>
</dbReference>
<dbReference type="PANTHER" id="PTHR48169">
    <property type="entry name" value="DED DOMAIN-CONTAINING PROTEIN"/>
    <property type="match status" value="1"/>
</dbReference>
<keyword evidence="5" id="KW-1185">Reference proteome</keyword>
<dbReference type="AlphaFoldDB" id="A0A6P4YMT5"/>
<dbReference type="GO" id="GO:0042981">
    <property type="term" value="P:regulation of apoptotic process"/>
    <property type="evidence" value="ECO:0007669"/>
    <property type="project" value="InterPro"/>
</dbReference>
<evidence type="ECO:0000256" key="2">
    <source>
        <dbReference type="SAM" id="MobiDB-lite"/>
    </source>
</evidence>
<dbReference type="InterPro" id="IPR000488">
    <property type="entry name" value="Death_dom"/>
</dbReference>
<dbReference type="GO" id="GO:0007165">
    <property type="term" value="P:signal transduction"/>
    <property type="evidence" value="ECO:0007669"/>
    <property type="project" value="InterPro"/>
</dbReference>
<name>A0A6P4YMT5_BRABE</name>
<dbReference type="InterPro" id="IPR011029">
    <property type="entry name" value="DEATH-like_dom_sf"/>
</dbReference>
<feature type="region of interest" description="Disordered" evidence="2">
    <location>
        <begin position="101"/>
        <end position="124"/>
    </location>
</feature>
<dbReference type="FunFam" id="1.10.533.10:FF:000059">
    <property type="entry name" value="Fas-associated via death domain"/>
    <property type="match status" value="1"/>
</dbReference>
<dbReference type="Pfam" id="PF01335">
    <property type="entry name" value="DED"/>
    <property type="match status" value="1"/>
</dbReference>
<sequence>MGDTEQRRSIEFKKCLNEIGKKLTDEQLESLKFLCSDFIGRKRQEEITRPLQLFQALEERDKLRFDNTGFLKEILRTEKREDLVKDIETFEARLQHLCTDSNPTQTSGRLTARGGTGPQRQTSVPQDARWRELFDIVENNLGRNWRQLARKLQLSETDIECISEDYSRKLREQGRQALLLWSDRNEDARYADLVTALRRCQLNDIGDQLERKIASWNNQ</sequence>
<keyword evidence="1" id="KW-0053">Apoptosis</keyword>
<dbReference type="PROSITE" id="PS50168">
    <property type="entry name" value="DED"/>
    <property type="match status" value="1"/>
</dbReference>
<dbReference type="PROSITE" id="PS50017">
    <property type="entry name" value="DEATH_DOMAIN"/>
    <property type="match status" value="1"/>
</dbReference>
<dbReference type="RefSeq" id="XP_019620022.1">
    <property type="nucleotide sequence ID" value="XM_019764463.1"/>
</dbReference>
<feature type="domain" description="DED" evidence="4">
    <location>
        <begin position="11"/>
        <end position="89"/>
    </location>
</feature>
<evidence type="ECO:0000259" key="3">
    <source>
        <dbReference type="PROSITE" id="PS50017"/>
    </source>
</evidence>
<accession>A0A6P4YMT5</accession>
<dbReference type="SMART" id="SM00005">
    <property type="entry name" value="DEATH"/>
    <property type="match status" value="1"/>
</dbReference>
<evidence type="ECO:0000256" key="1">
    <source>
        <dbReference type="ARBA" id="ARBA00022703"/>
    </source>
</evidence>
<dbReference type="KEGG" id="bbel:109466708"/>